<dbReference type="EMBL" id="CP033912">
    <property type="protein sequence ID" value="AZA96122.1"/>
    <property type="molecule type" value="Genomic_DNA"/>
</dbReference>
<feature type="compositionally biased region" description="Polar residues" evidence="1">
    <location>
        <begin position="1"/>
        <end position="13"/>
    </location>
</feature>
<organism evidence="2 4">
    <name type="scientific">Chryseobacterium shandongense</name>
    <dbReference type="NCBI Taxonomy" id="1493872"/>
    <lineage>
        <taxon>Bacteria</taxon>
        <taxon>Pseudomonadati</taxon>
        <taxon>Bacteroidota</taxon>
        <taxon>Flavobacteriia</taxon>
        <taxon>Flavobacteriales</taxon>
        <taxon>Weeksellaceae</taxon>
        <taxon>Chryseobacterium group</taxon>
        <taxon>Chryseobacterium</taxon>
    </lineage>
</organism>
<evidence type="ECO:0000256" key="1">
    <source>
        <dbReference type="SAM" id="MobiDB-lite"/>
    </source>
</evidence>
<reference evidence="4 5" key="1">
    <citation type="submission" date="2018-11" db="EMBL/GenBank/DDBJ databases">
        <title>Proposal to divide the Flavobacteriaceae and reorganize its genera based on Amino Acid Identity values calculated from whole genome sequences.</title>
        <authorList>
            <person name="Nicholson A.C."/>
            <person name="Gulvik C.A."/>
            <person name="Whitney A.M."/>
            <person name="Humrighouse B.W."/>
            <person name="Bell M."/>
            <person name="Holmes B."/>
            <person name="Steigerwalt A.G."/>
            <person name="Villarma A."/>
            <person name="Sheth M."/>
            <person name="Batra D."/>
            <person name="Pryor J."/>
            <person name="Bernardet J.-F."/>
            <person name="Hugo C."/>
            <person name="Kampfer P."/>
            <person name="Newman J."/>
            <person name="McQuiston J.R."/>
        </authorList>
    </citation>
    <scope>NUCLEOTIDE SEQUENCE [LARGE SCALE GENOMIC DNA]</scope>
    <source>
        <strain evidence="2 4">G0207</strain>
        <strain evidence="3 5">H5143</strain>
    </source>
</reference>
<evidence type="ECO:0000313" key="4">
    <source>
        <dbReference type="Proteomes" id="UP000274073"/>
    </source>
</evidence>
<gene>
    <name evidence="2" type="ORF">EG349_12900</name>
    <name evidence="3" type="ORF">EG353_11360</name>
</gene>
<evidence type="ECO:0000313" key="5">
    <source>
        <dbReference type="Proteomes" id="UP000281741"/>
    </source>
</evidence>
<dbReference type="RefSeq" id="WP_123854758.1">
    <property type="nucleotide sequence ID" value="NZ_CP033912.1"/>
</dbReference>
<dbReference type="AlphaFoldDB" id="A0AAD0YHC9"/>
<name>A0AAD0YHC9_9FLAO</name>
<proteinExistence type="predicted"/>
<accession>A0AAD0YHC9</accession>
<sequence>MKNATQNPIGNHSTARRQKTKATAPAVKGIRTMDASAQRQFGNTKRPMEISPRFTASDAFLKTSFMPLLKENDITEKQSQRRNAKTERDCYKSLSQLAEHYDIQPIPTKHFGYPYNVRLALMDVQKQLKAKTENWAGVQIIEKNDKAYFTVKKDAIQELLCSIFLLYLFIDCFVKRQEEKRVVYYFRYVPIYTEMQGFPITEWKILISTGITKYLQIG</sequence>
<protein>
    <submittedName>
        <fullName evidence="2">Uncharacterized protein</fullName>
    </submittedName>
</protein>
<feature type="region of interest" description="Disordered" evidence="1">
    <location>
        <begin position="1"/>
        <end position="26"/>
    </location>
</feature>
<dbReference type="EMBL" id="CP033915">
    <property type="protein sequence ID" value="AZA87623.1"/>
    <property type="molecule type" value="Genomic_DNA"/>
</dbReference>
<evidence type="ECO:0000313" key="2">
    <source>
        <dbReference type="EMBL" id="AZA87623.1"/>
    </source>
</evidence>
<dbReference type="Proteomes" id="UP000274073">
    <property type="component" value="Chromosome"/>
</dbReference>
<dbReference type="Proteomes" id="UP000281741">
    <property type="component" value="Chromosome"/>
</dbReference>
<evidence type="ECO:0000313" key="3">
    <source>
        <dbReference type="EMBL" id="AZA96122.1"/>
    </source>
</evidence>
<keyword evidence="5" id="KW-1185">Reference proteome</keyword>